<evidence type="ECO:0000313" key="2">
    <source>
        <dbReference type="Proteomes" id="UP000034753"/>
    </source>
</evidence>
<dbReference type="AlphaFoldDB" id="A0A0G0WQ24"/>
<comment type="caution">
    <text evidence="1">The sequence shown here is derived from an EMBL/GenBank/DDBJ whole genome shotgun (WGS) entry which is preliminary data.</text>
</comment>
<dbReference type="EMBL" id="LCBN01000006">
    <property type="protein sequence ID" value="KKS14172.1"/>
    <property type="molecule type" value="Genomic_DNA"/>
</dbReference>
<sequence length="235" mass="26942">MQEWFIWPVSKTERVARLTEVQILSPPHLDKSYLWDIIPSNMASIAEIESYRAKISQSLEEARKAEKGPFPTWNILPLDFYNLKQRGHFQTADAIITRTVGDFMSELGAACKLSRSFRKISIPLFPWAGSKDMWYTIKFGEVPYKDEAHINYLPGSWGREDSLYMYGTPVLVPRDKKDNSTIEAGEAVKYLYLPEARFVSYPGIRTAQITEDEIRNLLTLIVSNPAVHIPVLVEK</sequence>
<evidence type="ECO:0000313" key="1">
    <source>
        <dbReference type="EMBL" id="KKS14172.1"/>
    </source>
</evidence>
<name>A0A0G0WQ24_9BACT</name>
<gene>
    <name evidence="1" type="ORF">UU67_C0006G0012</name>
</gene>
<protein>
    <submittedName>
        <fullName evidence="1">Uncharacterized protein</fullName>
    </submittedName>
</protein>
<organism evidence="1 2">
    <name type="scientific">Candidatus Daviesbacteria bacterium GW2011_GWB1_41_5</name>
    <dbReference type="NCBI Taxonomy" id="1618429"/>
    <lineage>
        <taxon>Bacteria</taxon>
        <taxon>Candidatus Daviesiibacteriota</taxon>
    </lineage>
</organism>
<dbReference type="Proteomes" id="UP000034753">
    <property type="component" value="Unassembled WGS sequence"/>
</dbReference>
<reference evidence="1 2" key="1">
    <citation type="journal article" date="2015" name="Nature">
        <title>rRNA introns, odd ribosomes, and small enigmatic genomes across a large radiation of phyla.</title>
        <authorList>
            <person name="Brown C.T."/>
            <person name="Hug L.A."/>
            <person name="Thomas B.C."/>
            <person name="Sharon I."/>
            <person name="Castelle C.J."/>
            <person name="Singh A."/>
            <person name="Wilkins M.J."/>
            <person name="Williams K.H."/>
            <person name="Banfield J.F."/>
        </authorList>
    </citation>
    <scope>NUCLEOTIDE SEQUENCE [LARGE SCALE GENOMIC DNA]</scope>
</reference>
<proteinExistence type="predicted"/>
<accession>A0A0G0WQ24</accession>